<dbReference type="InterPro" id="IPR011519">
    <property type="entry name" value="UnbV_ASPIC"/>
</dbReference>
<accession>A0A1M6LSG7</accession>
<dbReference type="Pfam" id="PF07593">
    <property type="entry name" value="UnbV_ASPIC"/>
    <property type="match status" value="1"/>
</dbReference>
<evidence type="ECO:0000259" key="5">
    <source>
        <dbReference type="Pfam" id="PF07593"/>
    </source>
</evidence>
<dbReference type="Gene3D" id="2.130.10.130">
    <property type="entry name" value="Integrin alpha, N-terminal"/>
    <property type="match status" value="4"/>
</dbReference>
<dbReference type="PANTHER" id="PTHR16026">
    <property type="entry name" value="CARTILAGE ACIDIC PROTEIN 1"/>
    <property type="match status" value="1"/>
</dbReference>
<dbReference type="SUPFAM" id="SSF69318">
    <property type="entry name" value="Integrin alpha N-terminal domain"/>
    <property type="match status" value="3"/>
</dbReference>
<keyword evidence="7" id="KW-1185">Reference proteome</keyword>
<evidence type="ECO:0000256" key="1">
    <source>
        <dbReference type="ARBA" id="ARBA00022729"/>
    </source>
</evidence>
<evidence type="ECO:0000256" key="2">
    <source>
        <dbReference type="ARBA" id="ARBA00022737"/>
    </source>
</evidence>
<dbReference type="InterPro" id="IPR013519">
    <property type="entry name" value="Int_alpha_beta-p"/>
</dbReference>
<feature type="domain" description="ASPIC/UnbV" evidence="5">
    <location>
        <begin position="536"/>
        <end position="602"/>
    </location>
</feature>
<dbReference type="PANTHER" id="PTHR16026:SF0">
    <property type="entry name" value="CARTILAGE ACIDIC PROTEIN 1"/>
    <property type="match status" value="1"/>
</dbReference>
<proteinExistence type="predicted"/>
<dbReference type="Pfam" id="PF13517">
    <property type="entry name" value="FG-GAP_3"/>
    <property type="match status" value="4"/>
</dbReference>
<reference evidence="7" key="1">
    <citation type="submission" date="2016-11" db="EMBL/GenBank/DDBJ databases">
        <authorList>
            <person name="Varghese N."/>
            <person name="Submissions S."/>
        </authorList>
    </citation>
    <scope>NUCLEOTIDE SEQUENCE [LARGE SCALE GENOMIC DNA]</scope>
    <source>
        <strain evidence="7">DSM 26134</strain>
    </source>
</reference>
<dbReference type="AlphaFoldDB" id="A0A1M6LSG7"/>
<dbReference type="Proteomes" id="UP000184474">
    <property type="component" value="Unassembled WGS sequence"/>
</dbReference>
<evidence type="ECO:0000313" key="6">
    <source>
        <dbReference type="EMBL" id="SHJ74151.1"/>
    </source>
</evidence>
<dbReference type="InterPro" id="IPR028994">
    <property type="entry name" value="Integrin_alpha_N"/>
</dbReference>
<dbReference type="SMART" id="SM00191">
    <property type="entry name" value="Int_alpha"/>
    <property type="match status" value="2"/>
</dbReference>
<evidence type="ECO:0000256" key="3">
    <source>
        <dbReference type="ARBA" id="ARBA00023180"/>
    </source>
</evidence>
<evidence type="ECO:0000313" key="7">
    <source>
        <dbReference type="Proteomes" id="UP000184474"/>
    </source>
</evidence>
<dbReference type="PROSITE" id="PS51257">
    <property type="entry name" value="PROKAR_LIPOPROTEIN"/>
    <property type="match status" value="1"/>
</dbReference>
<keyword evidence="2" id="KW-0677">Repeat</keyword>
<organism evidence="6 7">
    <name type="scientific">Reichenbachiella agariperforans</name>
    <dbReference type="NCBI Taxonomy" id="156994"/>
    <lineage>
        <taxon>Bacteria</taxon>
        <taxon>Pseudomonadati</taxon>
        <taxon>Bacteroidota</taxon>
        <taxon>Cytophagia</taxon>
        <taxon>Cytophagales</taxon>
        <taxon>Reichenbachiellaceae</taxon>
        <taxon>Reichenbachiella</taxon>
    </lineage>
</organism>
<keyword evidence="3" id="KW-0325">Glycoprotein</keyword>
<keyword evidence="1 4" id="KW-0732">Signal</keyword>
<feature type="chain" id="PRO_5013133310" evidence="4">
    <location>
        <begin position="23"/>
        <end position="1118"/>
    </location>
</feature>
<dbReference type="EMBL" id="FRAA01000001">
    <property type="protein sequence ID" value="SHJ74151.1"/>
    <property type="molecule type" value="Genomic_DNA"/>
</dbReference>
<name>A0A1M6LSG7_REIAG</name>
<dbReference type="STRING" id="156994.SAMN04488028_1011079"/>
<feature type="signal peptide" evidence="4">
    <location>
        <begin position="1"/>
        <end position="22"/>
    </location>
</feature>
<dbReference type="InterPro" id="IPR027039">
    <property type="entry name" value="Crtac1"/>
</dbReference>
<sequence>MRFMAHNYKQYLIILLVLSLFACDESKQPLPSTTLFEKVSPAVSSVRFENTLTETDTLNYFNYPYIYMGGGVAVADFNRDGFNDIFFTGNMVDNKLYLGKGDFTFEDVTALSQTAGDTRWMQGVTICDVNTDGKVDLYISVSGQTDLCKNILLINMGNNDAGVPLFEDQAEQYGIADTGHSTQAAFFDYDKDGDLDLYVANYPITRFDSPNFYYAQMNRNAKSKDSDHLYRNNGDGSFSDVTKEAGVLNFGLSLSASVADINNDGWQDIYVSNDFASPDFIYMNNGDGTFTDQSKVVTRQTSFYGMGSDIADYNNDGLMDVIQVDMAPEDNRRSKENMSGMNPASFYELVDLGLHHQYMYNSLQLNRGLDADGLPQLSNVAWYAGMSSTDWSWAPLFVDLNNDGWKDVFITNGTRRDINNNDFFKKLEKDEVYFPSSSERDKIPVENVKKMPSEAITNYVFQNNGDLTFSKRMKEWGLDDKSFSNGAAYADLDNDGDWDLIVNNIDEPVGIYQNHASESKNYLKVKLQGAAANPLGVGAKAYVWSDGMMQVMEMVLARGFQSSVEPQLLFGLGTAQLVDSLCVEWPDGRMQTLNDVEVNTSIKLVQDEATQPAKQKEGKGETIFEDITMAAQMDFVHQENPFDDFMFQVLLPHKMSNFGPALAVGDMNGDGLDDVYVGGAVGSLGQVMVQSADGTFSPVSFQDERDKNYEDMDAAWLDLDADGDLDLYVVSGGNAYERGSQNYQDRIYLNEAGSLKWAMDSQPELTGSGSCVRAYDYDRDGDLDLFVGGRHSPRSYPEAGQSYVLENKLESGKLLFEDVTERVAPGLSDVGMVTDALWTDIDQDGTQDLILVGEWMPITVFAQRDGVFVNQSADYFEGNTTGWWFSIDQADFDQDGDLDYVLGNLGKNYKYQASPEASFNIYASDFDSNGQKDIVLSYHNFGEEYPVRGRGCSSQQIPSIKKKFKDYQSFSQASVVDVYGAEDLETSLNHSVERFASVYIENQGNGKMKLTALPNEAQLSTVNDLVIRDFDHDDKLDILLVGNLYASEVETPRNDAGLGLLLRGDGKDGFEVVSMSESGVFIPHDSKKAVAIQLGSQSGVVVANNGGRLYLLEEKDKQ</sequence>
<dbReference type="InterPro" id="IPR013517">
    <property type="entry name" value="FG-GAP"/>
</dbReference>
<evidence type="ECO:0000256" key="4">
    <source>
        <dbReference type="SAM" id="SignalP"/>
    </source>
</evidence>
<protein>
    <submittedName>
        <fullName evidence="6">Repeat domain-containing protein</fullName>
    </submittedName>
</protein>
<gene>
    <name evidence="6" type="ORF">SAMN04488028_1011079</name>
</gene>